<dbReference type="GO" id="GO:0140664">
    <property type="term" value="F:ATP-dependent DNA damage sensor activity"/>
    <property type="evidence" value="ECO:0007669"/>
    <property type="project" value="InterPro"/>
</dbReference>
<dbReference type="GO" id="GO:0006298">
    <property type="term" value="P:mismatch repair"/>
    <property type="evidence" value="ECO:0007669"/>
    <property type="project" value="InterPro"/>
</dbReference>
<dbReference type="CDD" id="cd03484">
    <property type="entry name" value="MutL_Trans_hPMS_2_like"/>
    <property type="match status" value="1"/>
</dbReference>
<feature type="domain" description="MutL C-terminal dimerisation" evidence="4">
    <location>
        <begin position="559"/>
        <end position="714"/>
    </location>
</feature>
<dbReference type="InterPro" id="IPR038973">
    <property type="entry name" value="MutL/Mlh/Pms-like"/>
</dbReference>
<dbReference type="InterPro" id="IPR013507">
    <property type="entry name" value="DNA_mismatch_S5_2-like"/>
</dbReference>
<dbReference type="SMART" id="SM00853">
    <property type="entry name" value="MutL_C"/>
    <property type="match status" value="1"/>
</dbReference>
<evidence type="ECO:0000313" key="7">
    <source>
        <dbReference type="Proteomes" id="UP001465755"/>
    </source>
</evidence>
<feature type="region of interest" description="Disordered" evidence="3">
    <location>
        <begin position="359"/>
        <end position="419"/>
    </location>
</feature>
<proteinExistence type="inferred from homology"/>
<sequence length="761" mass="80721">MELKAPERRIKAIDRAAVHRICSGQVVLDLATAVKELVENAIDAGATNVEVRVREYGSELVEVADNGCGVSATDYQSLTLKYHTSKLQQFNDLQDLSTFGFRGEALSSLCAVASVCVTTRTGEQAAAARLAFSHSGQLASSVPAARAVGTTVSVADIFKPLPVRFKEFRRNIKREYAKLLGVLQGYALICTGVRLICTNQVGTGARVTAVASQGASTVRDNIAAVMGARIAEGLQPLTATAPCGARITGWVSKAGIGHGKAAGDRQFLFLNGRPVDLPQVTKVLNETFRSLSSASAAAARPTAVLDLQLPRHSYDINLTPDKRKVLLHEEGALLEALQSALEQAWEPSRSRFAVSQALTNPQAATTGPATPAQADGRMGESAATPTHPAPQSAASRAPALEAFSQHSSQAAPLQTPAPRRASQKLLSAFMGPSRQAPRQQEPLPSPAAKSGKQQGAPDVATPLQTALHEVPDKQLSTEPSPPSDVRPCAGEVLPDQSGTGPHVSQQSSRDSAALSPADQERQQHSDTPKAASPQRDTPQPEPDEAAGSIPAGWLGAPEFNRGFIIARLGLDLFMIDQHASDEKFNFERLQGSTTLNRQPLVCPEPLHLTATEALVIRDNMELMRQNGFDIADGEDGALCLTAVPFSRNTTFGASDVQELAQLLLEGGNPSRPASSLTPSPRASMLTCQTLRPSRVRAMLAMRACRSSIMIGRALDEGRMRLVLGHMADLVAPWNCPHGRPTMRHLAVLPAAQGPAAGAAMC</sequence>
<dbReference type="InterPro" id="IPR020568">
    <property type="entry name" value="Ribosomal_Su5_D2-typ_SF"/>
</dbReference>
<dbReference type="PANTHER" id="PTHR10073:SF52">
    <property type="entry name" value="MISMATCH REPAIR ENDONUCLEASE PMS2"/>
    <property type="match status" value="1"/>
</dbReference>
<organism evidence="6 7">
    <name type="scientific">Symbiochloris irregularis</name>
    <dbReference type="NCBI Taxonomy" id="706552"/>
    <lineage>
        <taxon>Eukaryota</taxon>
        <taxon>Viridiplantae</taxon>
        <taxon>Chlorophyta</taxon>
        <taxon>core chlorophytes</taxon>
        <taxon>Trebouxiophyceae</taxon>
        <taxon>Trebouxiales</taxon>
        <taxon>Trebouxiaceae</taxon>
        <taxon>Symbiochloris</taxon>
    </lineage>
</organism>
<accession>A0AAW1NK22</accession>
<feature type="region of interest" description="Disordered" evidence="3">
    <location>
        <begin position="431"/>
        <end position="458"/>
    </location>
</feature>
<dbReference type="PROSITE" id="PS00058">
    <property type="entry name" value="DNA_MISMATCH_REPAIR_1"/>
    <property type="match status" value="1"/>
</dbReference>
<dbReference type="InterPro" id="IPR014762">
    <property type="entry name" value="DNA_mismatch_repair_CS"/>
</dbReference>
<dbReference type="PANTHER" id="PTHR10073">
    <property type="entry name" value="DNA MISMATCH REPAIR PROTEIN MLH, PMS, MUTL"/>
    <property type="match status" value="1"/>
</dbReference>
<dbReference type="GO" id="GO:0016887">
    <property type="term" value="F:ATP hydrolysis activity"/>
    <property type="evidence" value="ECO:0007669"/>
    <property type="project" value="InterPro"/>
</dbReference>
<dbReference type="InterPro" id="IPR002099">
    <property type="entry name" value="MutL/Mlh/PMS"/>
</dbReference>
<dbReference type="NCBIfam" id="TIGR00585">
    <property type="entry name" value="mutl"/>
    <property type="match status" value="1"/>
</dbReference>
<dbReference type="CDD" id="cd16926">
    <property type="entry name" value="HATPase_MutL-MLH-PMS-like"/>
    <property type="match status" value="1"/>
</dbReference>
<dbReference type="InterPro" id="IPR014721">
    <property type="entry name" value="Ribsml_uS5_D2-typ_fold_subgr"/>
</dbReference>
<feature type="compositionally biased region" description="Basic and acidic residues" evidence="3">
    <location>
        <begin position="518"/>
        <end position="527"/>
    </location>
</feature>
<feature type="compositionally biased region" description="Polar residues" evidence="3">
    <location>
        <begin position="496"/>
        <end position="510"/>
    </location>
</feature>
<dbReference type="EMBL" id="JALJOQ010000216">
    <property type="protein sequence ID" value="KAK9789027.1"/>
    <property type="molecule type" value="Genomic_DNA"/>
</dbReference>
<gene>
    <name evidence="6" type="ORF">WJX73_005134</name>
</gene>
<dbReference type="Gene3D" id="3.30.1540.20">
    <property type="entry name" value="MutL, C-terminal domain, dimerisation subdomain"/>
    <property type="match status" value="1"/>
</dbReference>
<dbReference type="Proteomes" id="UP001465755">
    <property type="component" value="Unassembled WGS sequence"/>
</dbReference>
<dbReference type="GO" id="GO:0030983">
    <property type="term" value="F:mismatched DNA binding"/>
    <property type="evidence" value="ECO:0007669"/>
    <property type="project" value="InterPro"/>
</dbReference>
<dbReference type="SUPFAM" id="SSF118116">
    <property type="entry name" value="DNA mismatch repair protein MutL"/>
    <property type="match status" value="1"/>
</dbReference>
<dbReference type="SMART" id="SM01340">
    <property type="entry name" value="DNA_mis_repair"/>
    <property type="match status" value="1"/>
</dbReference>
<dbReference type="GO" id="GO:0032389">
    <property type="term" value="C:MutLalpha complex"/>
    <property type="evidence" value="ECO:0007669"/>
    <property type="project" value="TreeGrafter"/>
</dbReference>
<evidence type="ECO:0000259" key="5">
    <source>
        <dbReference type="SMART" id="SM01340"/>
    </source>
</evidence>
<evidence type="ECO:0000256" key="2">
    <source>
        <dbReference type="ARBA" id="ARBA00022763"/>
    </source>
</evidence>
<dbReference type="InterPro" id="IPR042121">
    <property type="entry name" value="MutL_C_regsub"/>
</dbReference>
<feature type="domain" description="DNA mismatch repair protein S5" evidence="5">
    <location>
        <begin position="222"/>
        <end position="346"/>
    </location>
</feature>
<dbReference type="AlphaFoldDB" id="A0AAW1NK22"/>
<reference evidence="6 7" key="1">
    <citation type="journal article" date="2024" name="Nat. Commun.">
        <title>Phylogenomics reveals the evolutionary origins of lichenization in chlorophyte algae.</title>
        <authorList>
            <person name="Puginier C."/>
            <person name="Libourel C."/>
            <person name="Otte J."/>
            <person name="Skaloud P."/>
            <person name="Haon M."/>
            <person name="Grisel S."/>
            <person name="Petersen M."/>
            <person name="Berrin J.G."/>
            <person name="Delaux P.M."/>
            <person name="Dal Grande F."/>
            <person name="Keller J."/>
        </authorList>
    </citation>
    <scope>NUCLEOTIDE SEQUENCE [LARGE SCALE GENOMIC DNA]</scope>
    <source>
        <strain evidence="6 7">SAG 2036</strain>
    </source>
</reference>
<feature type="compositionally biased region" description="Low complexity" evidence="3">
    <location>
        <begin position="361"/>
        <end position="374"/>
    </location>
</feature>
<name>A0AAW1NK22_9CHLO</name>
<keyword evidence="7" id="KW-1185">Reference proteome</keyword>
<dbReference type="Pfam" id="PF13589">
    <property type="entry name" value="HATPase_c_3"/>
    <property type="match status" value="1"/>
</dbReference>
<dbReference type="InterPro" id="IPR014790">
    <property type="entry name" value="MutL_C"/>
</dbReference>
<evidence type="ECO:0000259" key="4">
    <source>
        <dbReference type="SMART" id="SM00853"/>
    </source>
</evidence>
<keyword evidence="2" id="KW-0227">DNA damage</keyword>
<dbReference type="InterPro" id="IPR036890">
    <property type="entry name" value="HATPase_C_sf"/>
</dbReference>
<protein>
    <recommendedName>
        <fullName evidence="8">Mismatch repair endonuclease PMS2</fullName>
    </recommendedName>
</protein>
<dbReference type="SUPFAM" id="SSF54211">
    <property type="entry name" value="Ribosomal protein S5 domain 2-like"/>
    <property type="match status" value="1"/>
</dbReference>
<dbReference type="FunFam" id="3.30.1370.100:FF:000001">
    <property type="entry name" value="Mismatch repair endonuclease pms1, putative"/>
    <property type="match status" value="1"/>
</dbReference>
<dbReference type="Gene3D" id="3.30.230.10">
    <property type="match status" value="1"/>
</dbReference>
<dbReference type="FunFam" id="3.30.565.10:FF:000014">
    <property type="entry name" value="Mismatch repair endonuclease pms1, putative"/>
    <property type="match status" value="1"/>
</dbReference>
<dbReference type="Gene3D" id="3.30.565.10">
    <property type="entry name" value="Histidine kinase-like ATPase, C-terminal domain"/>
    <property type="match status" value="1"/>
</dbReference>
<evidence type="ECO:0000313" key="6">
    <source>
        <dbReference type="EMBL" id="KAK9789027.1"/>
    </source>
</evidence>
<dbReference type="InterPro" id="IPR037198">
    <property type="entry name" value="MutL_C_sf"/>
</dbReference>
<dbReference type="GO" id="GO:0005524">
    <property type="term" value="F:ATP binding"/>
    <property type="evidence" value="ECO:0007669"/>
    <property type="project" value="InterPro"/>
</dbReference>
<comment type="similarity">
    <text evidence="1">Belongs to the DNA mismatch repair MutL/HexB family.</text>
</comment>
<feature type="region of interest" description="Disordered" evidence="3">
    <location>
        <begin position="471"/>
        <end position="552"/>
    </location>
</feature>
<evidence type="ECO:0000256" key="1">
    <source>
        <dbReference type="ARBA" id="ARBA00006082"/>
    </source>
</evidence>
<evidence type="ECO:0000256" key="3">
    <source>
        <dbReference type="SAM" id="MobiDB-lite"/>
    </source>
</evidence>
<dbReference type="InterPro" id="IPR042120">
    <property type="entry name" value="MutL_C_dimsub"/>
</dbReference>
<dbReference type="Gene3D" id="3.30.1370.100">
    <property type="entry name" value="MutL, C-terminal domain, regulatory subdomain"/>
    <property type="match status" value="1"/>
</dbReference>
<dbReference type="Pfam" id="PF08676">
    <property type="entry name" value="MutL_C"/>
    <property type="match status" value="1"/>
</dbReference>
<comment type="caution">
    <text evidence="6">The sequence shown here is derived from an EMBL/GenBank/DDBJ whole genome shotgun (WGS) entry which is preliminary data.</text>
</comment>
<evidence type="ECO:0008006" key="8">
    <source>
        <dbReference type="Google" id="ProtNLM"/>
    </source>
</evidence>
<dbReference type="SUPFAM" id="SSF55874">
    <property type="entry name" value="ATPase domain of HSP90 chaperone/DNA topoisomerase II/histidine kinase"/>
    <property type="match status" value="1"/>
</dbReference>
<dbReference type="Pfam" id="PF01119">
    <property type="entry name" value="DNA_mis_repair"/>
    <property type="match status" value="1"/>
</dbReference>
<feature type="compositionally biased region" description="Low complexity" evidence="3">
    <location>
        <begin position="389"/>
        <end position="399"/>
    </location>
</feature>